<sequence>MKLSSVLSVLLSFAIVSQAVPMDLSKRRFGVEHTPEADATFQDVKDLAQGSDKEAQAGNLSGAMVRALLAKAPACDQQDRADDVIDLGRQFGGDKEQQFIKVAQTYRQLERNTPNAGQASELCTKPPRNKELDGLTQAQDPTGKAKDPADTGKAKDPADTGKGKDKAKDPADTCTCKAKDPVDTGKAKDPTNTGDNPANTGDNTAETNPVGGVKMPKIQKQNGEFVVNGNSFKDVDAAHGRQCDVQHNLCFNKFNAGDKSFSGADCDNQTNVCKSGPPVFA</sequence>
<feature type="signal peptide" evidence="2">
    <location>
        <begin position="1"/>
        <end position="19"/>
    </location>
</feature>
<dbReference type="EMBL" id="GDJX01013903">
    <property type="protein sequence ID" value="JAT54033.1"/>
    <property type="molecule type" value="Transcribed_RNA"/>
</dbReference>
<feature type="chain" id="PRO_5008900203" evidence="2">
    <location>
        <begin position="20"/>
        <end position="281"/>
    </location>
</feature>
<protein>
    <submittedName>
        <fullName evidence="3">Late protein</fullName>
    </submittedName>
</protein>
<reference evidence="3" key="1">
    <citation type="submission" date="2015-07" db="EMBL/GenBank/DDBJ databases">
        <title>Transcriptome Assembly of Anthurium amnicola.</title>
        <authorList>
            <person name="Suzuki J."/>
        </authorList>
    </citation>
    <scope>NUCLEOTIDE SEQUENCE</scope>
</reference>
<evidence type="ECO:0000256" key="2">
    <source>
        <dbReference type="SAM" id="SignalP"/>
    </source>
</evidence>
<keyword evidence="2" id="KW-0732">Signal</keyword>
<organism evidence="3">
    <name type="scientific">Anthurium amnicola</name>
    <dbReference type="NCBI Taxonomy" id="1678845"/>
    <lineage>
        <taxon>Eukaryota</taxon>
        <taxon>Viridiplantae</taxon>
        <taxon>Streptophyta</taxon>
        <taxon>Embryophyta</taxon>
        <taxon>Tracheophyta</taxon>
        <taxon>Spermatophyta</taxon>
        <taxon>Magnoliopsida</taxon>
        <taxon>Liliopsida</taxon>
        <taxon>Araceae</taxon>
        <taxon>Pothoideae</taxon>
        <taxon>Potheae</taxon>
        <taxon>Anthurium</taxon>
    </lineage>
</organism>
<gene>
    <name evidence="3" type="primary">L100_2</name>
    <name evidence="3" type="ORF">g.85635</name>
</gene>
<feature type="compositionally biased region" description="Basic and acidic residues" evidence="1">
    <location>
        <begin position="143"/>
        <end position="189"/>
    </location>
</feature>
<accession>A0A1D1YHB3</accession>
<feature type="region of interest" description="Disordered" evidence="1">
    <location>
        <begin position="110"/>
        <end position="212"/>
    </location>
</feature>
<evidence type="ECO:0000313" key="3">
    <source>
        <dbReference type="EMBL" id="JAT54033.1"/>
    </source>
</evidence>
<name>A0A1D1YHB3_9ARAE</name>
<proteinExistence type="predicted"/>
<evidence type="ECO:0000256" key="1">
    <source>
        <dbReference type="SAM" id="MobiDB-lite"/>
    </source>
</evidence>
<feature type="compositionally biased region" description="Polar residues" evidence="1">
    <location>
        <begin position="190"/>
        <end position="207"/>
    </location>
</feature>
<dbReference type="AlphaFoldDB" id="A0A1D1YHB3"/>